<sequence>MEDLWREVFSVGTEWEAMEGVYDKKTWDFSNLEKAFEEGGELYQKEKNVYLFGCTETLGIADASLVPIIVAVVRRSPPSTDIGIASVQRKQDVMPMRKLKMDWVPYIPAQDKGRRIEAVKSRIFVLKCKQRKVGLKHLNFDRLSLYNYCMPYYNNPLKEDEFENSTDVNGIFERSPPLPPLPFSFDWEMDDLEEFTSDLIQNEALGGDEKDKFIAFVNEKVAEAKKKQADAKKEKGEKLEEMSEEEKDDYRNMKLYKFYPVMPSDGPQLLKCRGINRYYDKADQVL</sequence>
<name>A0AAV1CNV0_OLDCO</name>
<dbReference type="GO" id="GO:1900034">
    <property type="term" value="P:regulation of cellular response to heat"/>
    <property type="evidence" value="ECO:0007669"/>
    <property type="project" value="InterPro"/>
</dbReference>
<organism evidence="2 3">
    <name type="scientific">Oldenlandia corymbosa var. corymbosa</name>
    <dbReference type="NCBI Taxonomy" id="529605"/>
    <lineage>
        <taxon>Eukaryota</taxon>
        <taxon>Viridiplantae</taxon>
        <taxon>Streptophyta</taxon>
        <taxon>Embryophyta</taxon>
        <taxon>Tracheophyta</taxon>
        <taxon>Spermatophyta</taxon>
        <taxon>Magnoliopsida</taxon>
        <taxon>eudicotyledons</taxon>
        <taxon>Gunneridae</taxon>
        <taxon>Pentapetalae</taxon>
        <taxon>asterids</taxon>
        <taxon>lamiids</taxon>
        <taxon>Gentianales</taxon>
        <taxon>Rubiaceae</taxon>
        <taxon>Rubioideae</taxon>
        <taxon>Spermacoceae</taxon>
        <taxon>Hedyotis-Oldenlandia complex</taxon>
        <taxon>Oldenlandia</taxon>
    </lineage>
</organism>
<gene>
    <name evidence="2" type="ORF">OLC1_LOCUS7488</name>
</gene>
<dbReference type="InterPro" id="IPR039313">
    <property type="entry name" value="HIT4"/>
</dbReference>
<dbReference type="PANTHER" id="PTHR33704">
    <property type="entry name" value="PROTEIN HEAT INTOLERANT 4-RELATED"/>
    <property type="match status" value="1"/>
</dbReference>
<feature type="compositionally biased region" description="Basic and acidic residues" evidence="1">
    <location>
        <begin position="227"/>
        <end position="241"/>
    </location>
</feature>
<evidence type="ECO:0000256" key="1">
    <source>
        <dbReference type="SAM" id="MobiDB-lite"/>
    </source>
</evidence>
<evidence type="ECO:0000313" key="2">
    <source>
        <dbReference type="EMBL" id="CAI9096828.1"/>
    </source>
</evidence>
<reference evidence="2" key="1">
    <citation type="submission" date="2023-03" db="EMBL/GenBank/DDBJ databases">
        <authorList>
            <person name="Julca I."/>
        </authorList>
    </citation>
    <scope>NUCLEOTIDE SEQUENCE</scope>
</reference>
<dbReference type="PANTHER" id="PTHR33704:SF1">
    <property type="entry name" value="PROTEIN HEAT INTOLERANT 4-RELATED"/>
    <property type="match status" value="1"/>
</dbReference>
<evidence type="ECO:0000313" key="3">
    <source>
        <dbReference type="Proteomes" id="UP001161247"/>
    </source>
</evidence>
<dbReference type="AlphaFoldDB" id="A0AAV1CNV0"/>
<proteinExistence type="predicted"/>
<dbReference type="EMBL" id="OX459119">
    <property type="protein sequence ID" value="CAI9096828.1"/>
    <property type="molecule type" value="Genomic_DNA"/>
</dbReference>
<feature type="region of interest" description="Disordered" evidence="1">
    <location>
        <begin position="227"/>
        <end position="247"/>
    </location>
</feature>
<keyword evidence="3" id="KW-1185">Reference proteome</keyword>
<dbReference type="Proteomes" id="UP001161247">
    <property type="component" value="Chromosome 2"/>
</dbReference>
<accession>A0AAV1CNV0</accession>
<protein>
    <submittedName>
        <fullName evidence="2">OLC1v1033053C1</fullName>
    </submittedName>
</protein>